<accession>A0ABR7KDZ6</accession>
<name>A0ABR7KDZ6_9FIRM</name>
<comment type="caution">
    <text evidence="2">The sequence shown here is derived from an EMBL/GenBank/DDBJ whole genome shotgun (WGS) entry which is preliminary data.</text>
</comment>
<organism evidence="2 3">
    <name type="scientific">Catenibacterium faecis</name>
    <dbReference type="NCBI Taxonomy" id="2764323"/>
    <lineage>
        <taxon>Bacteria</taxon>
        <taxon>Bacillati</taxon>
        <taxon>Bacillota</taxon>
        <taxon>Erysipelotrichia</taxon>
        <taxon>Erysipelotrichales</taxon>
        <taxon>Coprobacillaceae</taxon>
        <taxon>Catenibacterium</taxon>
    </lineage>
</organism>
<evidence type="ECO:0000313" key="3">
    <source>
        <dbReference type="Proteomes" id="UP000603474"/>
    </source>
</evidence>
<proteinExistence type="predicted"/>
<evidence type="ECO:0000313" key="2">
    <source>
        <dbReference type="EMBL" id="MBC6010888.1"/>
    </source>
</evidence>
<dbReference type="Proteomes" id="UP000603474">
    <property type="component" value="Unassembled WGS sequence"/>
</dbReference>
<feature type="coiled-coil region" evidence="1">
    <location>
        <begin position="97"/>
        <end position="124"/>
    </location>
</feature>
<dbReference type="EMBL" id="JACRWG010000072">
    <property type="protein sequence ID" value="MBC6010888.1"/>
    <property type="molecule type" value="Genomic_DNA"/>
</dbReference>
<sequence length="349" mass="40931">MQKILISGNNPTFKNEFINSLQFKKTVVTLDDYDGSMKSSDINYYDYFRRYSDEQLIQLIKYLLYIHETPHATIIFVESYLLFLRKLMIALKKNMTLLDALIQCENYELVKEELNKQLQTQTIDLSVFQYYMNQYIGFHTPEFISIEMFIVLLFQNSGCSPSRCSNIQLDEINQDVHLYLINEMMKDTHQPLILIEDHKQYNTQTLKHFFELNKEDYPLIAIFKDVFLHEELISQIPYLFSTKIYLNHNAHSANIISQLAGEVEVVHTTSTISRNKRIGSESLLDRLFGTDKTEQVTTLAPVKEPKIKKEEIMYLSKNVCLLQTCNSTLRLFAWSNKLQLLLKTTKLIT</sequence>
<reference evidence="2 3" key="1">
    <citation type="submission" date="2020-08" db="EMBL/GenBank/DDBJ databases">
        <authorList>
            <person name="Liu C."/>
            <person name="Sun Q."/>
        </authorList>
    </citation>
    <scope>NUCLEOTIDE SEQUENCE [LARGE SCALE GENOMIC DNA]</scope>
    <source>
        <strain evidence="2 3">NSJ-22</strain>
    </source>
</reference>
<keyword evidence="1" id="KW-0175">Coiled coil</keyword>
<gene>
    <name evidence="2" type="ORF">H8909_11740</name>
</gene>
<protein>
    <submittedName>
        <fullName evidence="2">Uncharacterized protein</fullName>
    </submittedName>
</protein>
<keyword evidence="3" id="KW-1185">Reference proteome</keyword>
<evidence type="ECO:0000256" key="1">
    <source>
        <dbReference type="SAM" id="Coils"/>
    </source>
</evidence>
<dbReference type="RefSeq" id="WP_187012968.1">
    <property type="nucleotide sequence ID" value="NZ_JACRWG010000072.1"/>
</dbReference>